<name>A0A644TV76_9ZZZZ</name>
<dbReference type="Pfam" id="PF12903">
    <property type="entry name" value="DUF3830"/>
    <property type="match status" value="1"/>
</dbReference>
<dbReference type="Gene3D" id="2.40.100.20">
    <property type="match status" value="1"/>
</dbReference>
<proteinExistence type="predicted"/>
<protein>
    <recommendedName>
        <fullName evidence="2">DUF3830 domain-containing protein</fullName>
    </recommendedName>
</protein>
<comment type="caution">
    <text evidence="1">The sequence shown here is derived from an EMBL/GenBank/DDBJ whole genome shotgun (WGS) entry which is preliminary data.</text>
</comment>
<evidence type="ECO:0000313" key="1">
    <source>
        <dbReference type="EMBL" id="MPL70800.1"/>
    </source>
</evidence>
<evidence type="ECO:0008006" key="2">
    <source>
        <dbReference type="Google" id="ProtNLM"/>
    </source>
</evidence>
<reference evidence="1" key="1">
    <citation type="submission" date="2019-08" db="EMBL/GenBank/DDBJ databases">
        <authorList>
            <person name="Kucharzyk K."/>
            <person name="Murdoch R.W."/>
            <person name="Higgins S."/>
            <person name="Loffler F."/>
        </authorList>
    </citation>
    <scope>NUCLEOTIDE SEQUENCE</scope>
</reference>
<accession>A0A644TV76</accession>
<dbReference type="AlphaFoldDB" id="A0A644TV76"/>
<dbReference type="EMBL" id="VSSQ01000055">
    <property type="protein sequence ID" value="MPL70800.1"/>
    <property type="molecule type" value="Genomic_DNA"/>
</dbReference>
<dbReference type="InterPro" id="IPR024532">
    <property type="entry name" value="DUF3830"/>
</dbReference>
<sequence>MNRRISIEVLGTNVKAIAELYEDDAPKTCETLWGALKNPLEAKAIHAMYAGPEVFISDFPESNKTFDPKALPLENATAYPSPGDIGWLYIPPHNERGQRKEIWDFAFVYGRGVTFDSVLGIRPITVWAHIVEGLDEFAVQCARIRSDDGPKVLRVKRVER</sequence>
<organism evidence="1">
    <name type="scientific">bioreactor metagenome</name>
    <dbReference type="NCBI Taxonomy" id="1076179"/>
    <lineage>
        <taxon>unclassified sequences</taxon>
        <taxon>metagenomes</taxon>
        <taxon>ecological metagenomes</taxon>
    </lineage>
</organism>
<gene>
    <name evidence="1" type="ORF">SDC9_16562</name>
</gene>